<evidence type="ECO:0000313" key="1">
    <source>
        <dbReference type="EMBL" id="AMP13818.1"/>
    </source>
</evidence>
<gene>
    <name evidence="1" type="ORF">CPter291_1545</name>
</gene>
<organism evidence="1 2">
    <name type="scientific">Collimonas pratensis</name>
    <dbReference type="NCBI Taxonomy" id="279113"/>
    <lineage>
        <taxon>Bacteria</taxon>
        <taxon>Pseudomonadati</taxon>
        <taxon>Pseudomonadota</taxon>
        <taxon>Betaproteobacteria</taxon>
        <taxon>Burkholderiales</taxon>
        <taxon>Oxalobacteraceae</taxon>
        <taxon>Collimonas</taxon>
    </lineage>
</organism>
<protein>
    <submittedName>
        <fullName evidence="1">Uncharacterized protein</fullName>
    </submittedName>
</protein>
<evidence type="ECO:0000313" key="2">
    <source>
        <dbReference type="Proteomes" id="UP000074914"/>
    </source>
</evidence>
<proteinExistence type="predicted"/>
<dbReference type="Proteomes" id="UP000074914">
    <property type="component" value="Chromosome"/>
</dbReference>
<name>A0ABM5Z3S8_9BURK</name>
<accession>A0ABM5Z3S8</accession>
<keyword evidence="2" id="KW-1185">Reference proteome</keyword>
<reference evidence="1 2" key="1">
    <citation type="submission" date="2015-11" db="EMBL/GenBank/DDBJ databases">
        <title>Exploring the genomic traits of fungus-feeding bacterial genus Collimonas.</title>
        <authorList>
            <person name="Song C."/>
            <person name="Schmidt R."/>
            <person name="de Jager V."/>
            <person name="Krzyzanowska D."/>
            <person name="Jongedijk E."/>
            <person name="Cankar K."/>
            <person name="Beekwilder J."/>
            <person name="van Veen A."/>
            <person name="de Boer W."/>
            <person name="van Veen J.A."/>
            <person name="Garbeva P."/>
        </authorList>
    </citation>
    <scope>NUCLEOTIDE SEQUENCE [LARGE SCALE GENOMIC DNA]</scope>
    <source>
        <strain evidence="1 2">Ter291</strain>
    </source>
</reference>
<dbReference type="EMBL" id="CP013236">
    <property type="protein sequence ID" value="AMP13818.1"/>
    <property type="molecule type" value="Genomic_DNA"/>
</dbReference>
<sequence>MESLYHNVKSSASLLSSIRALPRSHIASKIPAKGAESATVQCSKAVKMEESKCMQSAFPSRQASLVFKISTA</sequence>